<dbReference type="EMBL" id="JAHEPS010000001">
    <property type="protein sequence ID" value="MBT1443440.1"/>
    <property type="molecule type" value="Genomic_DNA"/>
</dbReference>
<dbReference type="InterPro" id="IPR013762">
    <property type="entry name" value="Integrase-like_cat_sf"/>
</dbReference>
<evidence type="ECO:0000256" key="1">
    <source>
        <dbReference type="ARBA" id="ARBA00008857"/>
    </source>
</evidence>
<evidence type="ECO:0000256" key="2">
    <source>
        <dbReference type="ARBA" id="ARBA00022908"/>
    </source>
</evidence>
<sequence length="540" mass="60847">MLLEKSTNATETVTIAVDPKKQLIQKKWKSCKPTESTRALLDTQKVALAMFPYMTEKRLSKYDAEFGLRILFSETRICFYPHGNSNGGKKKLGDFPEMTLEMAKAAGKALKEGANSGITVHAALASYQNDLARRVKLGTMAEGSYATYKCRVNKLGAYFKGNSQFADLSAGDLQQILDQIIESESSNYARELHAEMKRIWAFCCPLYAMGRNVVGMLQENYVSSRVGEPTATRVFPVSEAVAELYINTGMMNSLQQRNAVRFLILSGVRPVNVMNLKWDWVDNPENPTEITYPASAMKQKRKFTLPLTATLIEVIKEQWEFRKNAVMEINQEFVFLKPTELTKPFPKRSLDKLIKQYYPLNSMIFVEEPNIKGRNGAFCTLFRKFAKSNIAGLLEKAGKSAADGRLFSAVALGHNLGREFDYNNLDDNYLYDGIHNTLLEGHLLGLTLHENSILDNVTKQKDLPRWSIPLHAKKEALAKENAARQQIRQKIKNIYGKNNYADFLLRSVDKKGNRVKEAILSADGRKQVNALLMALASTHS</sequence>
<keyword evidence="2" id="KW-0229">DNA integration</keyword>
<accession>A0ABS5UZ77</accession>
<dbReference type="InterPro" id="IPR050808">
    <property type="entry name" value="Phage_Integrase"/>
</dbReference>
<keyword evidence="3" id="KW-0233">DNA recombination</keyword>
<dbReference type="InterPro" id="IPR011010">
    <property type="entry name" value="DNA_brk_join_enz"/>
</dbReference>
<gene>
    <name evidence="4" type="ORF">KJI95_02735</name>
</gene>
<dbReference type="RefSeq" id="WP_214505625.1">
    <property type="nucleotide sequence ID" value="NZ_JAHEPS010000001.1"/>
</dbReference>
<comment type="similarity">
    <text evidence="1">Belongs to the 'phage' integrase family.</text>
</comment>
<dbReference type="SUPFAM" id="SSF56349">
    <property type="entry name" value="DNA breaking-rejoining enzymes"/>
    <property type="match status" value="1"/>
</dbReference>
<protein>
    <recommendedName>
        <fullName evidence="6">Phage integrase family protein</fullName>
    </recommendedName>
</protein>
<proteinExistence type="inferred from homology"/>
<comment type="caution">
    <text evidence="4">The sequence shown here is derived from an EMBL/GenBank/DDBJ whole genome shotgun (WGS) entry which is preliminary data.</text>
</comment>
<dbReference type="PANTHER" id="PTHR30629:SF2">
    <property type="entry name" value="PROPHAGE INTEGRASE INTS-RELATED"/>
    <property type="match status" value="1"/>
</dbReference>
<reference evidence="4 5" key="1">
    <citation type="submission" date="2021-05" db="EMBL/GenBank/DDBJ databases">
        <title>Shewanella sp. JM162201.</title>
        <authorList>
            <person name="Xu S."/>
            <person name="Li A."/>
        </authorList>
    </citation>
    <scope>NUCLEOTIDE SEQUENCE [LARGE SCALE GENOMIC DNA]</scope>
    <source>
        <strain evidence="4 5">JM162201</strain>
    </source>
</reference>
<organism evidence="4 5">
    <name type="scientific">Shewanella jiangmenensis</name>
    <dbReference type="NCBI Taxonomy" id="2837387"/>
    <lineage>
        <taxon>Bacteria</taxon>
        <taxon>Pseudomonadati</taxon>
        <taxon>Pseudomonadota</taxon>
        <taxon>Gammaproteobacteria</taxon>
        <taxon>Alteromonadales</taxon>
        <taxon>Shewanellaceae</taxon>
        <taxon>Shewanella</taxon>
    </lineage>
</organism>
<evidence type="ECO:0000256" key="3">
    <source>
        <dbReference type="ARBA" id="ARBA00023172"/>
    </source>
</evidence>
<evidence type="ECO:0000313" key="5">
    <source>
        <dbReference type="Proteomes" id="UP001195903"/>
    </source>
</evidence>
<evidence type="ECO:0008006" key="6">
    <source>
        <dbReference type="Google" id="ProtNLM"/>
    </source>
</evidence>
<dbReference type="PANTHER" id="PTHR30629">
    <property type="entry name" value="PROPHAGE INTEGRASE"/>
    <property type="match status" value="1"/>
</dbReference>
<dbReference type="Proteomes" id="UP001195903">
    <property type="component" value="Unassembled WGS sequence"/>
</dbReference>
<evidence type="ECO:0000313" key="4">
    <source>
        <dbReference type="EMBL" id="MBT1443440.1"/>
    </source>
</evidence>
<name>A0ABS5UZ77_9GAMM</name>
<keyword evidence="5" id="KW-1185">Reference proteome</keyword>
<dbReference type="Gene3D" id="1.10.443.10">
    <property type="entry name" value="Intergrase catalytic core"/>
    <property type="match status" value="1"/>
</dbReference>